<dbReference type="KEGG" id="vai:BU251_07345"/>
<organism evidence="2 3">
    <name type="scientific">Velamenicoccus archaeovorus</name>
    <dbReference type="NCBI Taxonomy" id="1930593"/>
    <lineage>
        <taxon>Bacteria</taxon>
        <taxon>Pseudomonadati</taxon>
        <taxon>Candidatus Omnitrophota</taxon>
        <taxon>Candidatus Velamenicoccus</taxon>
    </lineage>
</organism>
<reference evidence="2 3" key="1">
    <citation type="submission" date="2017-01" db="EMBL/GenBank/DDBJ databases">
        <title>First insights into the biology of 'candidatus Vampirococcus archaeovorus'.</title>
        <authorList>
            <person name="Kizina J."/>
            <person name="Jordan S."/>
            <person name="Stueber K."/>
            <person name="Reinhardt R."/>
            <person name="Harder J."/>
        </authorList>
    </citation>
    <scope>NUCLEOTIDE SEQUENCE [LARGE SCALE GENOMIC DNA]</scope>
    <source>
        <strain evidence="2 3">LiM</strain>
    </source>
</reference>
<name>A0A410P5W9_VELA1</name>
<evidence type="ECO:0000313" key="2">
    <source>
        <dbReference type="EMBL" id="QAT17543.1"/>
    </source>
</evidence>
<dbReference type="EMBL" id="CP019384">
    <property type="protein sequence ID" value="QAT17543.1"/>
    <property type="molecule type" value="Genomic_DNA"/>
</dbReference>
<keyword evidence="1" id="KW-0812">Transmembrane</keyword>
<dbReference type="Proteomes" id="UP000287243">
    <property type="component" value="Chromosome"/>
</dbReference>
<accession>A0A410P5W9</accession>
<gene>
    <name evidence="2" type="ORF">BU251_07345</name>
</gene>
<keyword evidence="3" id="KW-1185">Reference proteome</keyword>
<sequence length="260" mass="29649">MEILSFVRKNLFWILLGLLVVSFFGRNNYKGVVGIAAEALQDPIQTPLPVSPPITFRANGYAYELEPLYHYEINAMLVHKLNYRTFSIYNFDKVFPFDLCLIWGDNLSKKSYRANTLSFSQDCRFCWAQWRESLPFNLNQLSNNHLLMNSRKFERIIGFLVYGDQIKITGKLVNVKARKLGAGGDWDSPAEVSWHTSTSRTDSGAGACEVIFVEDIRILKAANVFWRSVFLVSLAGVLGLIALNLVRFFSRAGRTPKFEE</sequence>
<keyword evidence="1" id="KW-1133">Transmembrane helix</keyword>
<proteinExistence type="predicted"/>
<feature type="transmembrane region" description="Helical" evidence="1">
    <location>
        <begin position="224"/>
        <end position="246"/>
    </location>
</feature>
<dbReference type="AlphaFoldDB" id="A0A410P5W9"/>
<protein>
    <submittedName>
        <fullName evidence="2">Uncharacterized protein</fullName>
    </submittedName>
</protein>
<dbReference type="OrthoDB" id="6706661at2"/>
<evidence type="ECO:0000313" key="3">
    <source>
        <dbReference type="Proteomes" id="UP000287243"/>
    </source>
</evidence>
<dbReference type="RefSeq" id="WP_128700388.1">
    <property type="nucleotide sequence ID" value="NZ_CP019384.1"/>
</dbReference>
<evidence type="ECO:0000256" key="1">
    <source>
        <dbReference type="SAM" id="Phobius"/>
    </source>
</evidence>
<keyword evidence="1" id="KW-0472">Membrane</keyword>